<name>A0A919MIQ1_9ACTN</name>
<dbReference type="AlphaFoldDB" id="A0A919MIQ1"/>
<gene>
    <name evidence="1" type="ORF">Afe05nite_81040</name>
</gene>
<dbReference type="Proteomes" id="UP000598174">
    <property type="component" value="Unassembled WGS sequence"/>
</dbReference>
<accession>A0A919MIQ1</accession>
<evidence type="ECO:0000313" key="2">
    <source>
        <dbReference type="Proteomes" id="UP000598174"/>
    </source>
</evidence>
<evidence type="ECO:0000313" key="1">
    <source>
        <dbReference type="EMBL" id="GIE16264.1"/>
    </source>
</evidence>
<keyword evidence="2" id="KW-1185">Reference proteome</keyword>
<sequence length="59" mass="6418">MDHDASVQEDGTFDPLVGAVVTSAGKARWRDRLKDARAGRDNDGLAALREQLRRGEVPA</sequence>
<organism evidence="1 2">
    <name type="scientific">Paractinoplanes ferrugineus</name>
    <dbReference type="NCBI Taxonomy" id="113564"/>
    <lineage>
        <taxon>Bacteria</taxon>
        <taxon>Bacillati</taxon>
        <taxon>Actinomycetota</taxon>
        <taxon>Actinomycetes</taxon>
        <taxon>Micromonosporales</taxon>
        <taxon>Micromonosporaceae</taxon>
        <taxon>Paractinoplanes</taxon>
    </lineage>
</organism>
<dbReference type="EMBL" id="BOMM01000081">
    <property type="protein sequence ID" value="GIE16264.1"/>
    <property type="molecule type" value="Genomic_DNA"/>
</dbReference>
<dbReference type="RefSeq" id="WP_203822607.1">
    <property type="nucleotide sequence ID" value="NZ_BAAABP010000005.1"/>
</dbReference>
<protein>
    <submittedName>
        <fullName evidence="1">Uncharacterized protein</fullName>
    </submittedName>
</protein>
<reference evidence="1" key="1">
    <citation type="submission" date="2021-01" db="EMBL/GenBank/DDBJ databases">
        <title>Whole genome shotgun sequence of Actinoplanes ferrugineus NBRC 15555.</title>
        <authorList>
            <person name="Komaki H."/>
            <person name="Tamura T."/>
        </authorList>
    </citation>
    <scope>NUCLEOTIDE SEQUENCE</scope>
    <source>
        <strain evidence="1">NBRC 15555</strain>
    </source>
</reference>
<proteinExistence type="predicted"/>
<comment type="caution">
    <text evidence="1">The sequence shown here is derived from an EMBL/GenBank/DDBJ whole genome shotgun (WGS) entry which is preliminary data.</text>
</comment>